<dbReference type="InterPro" id="IPR014914">
    <property type="entry name" value="RES_dom"/>
</dbReference>
<dbReference type="EMBL" id="QRAN01000038">
    <property type="protein sequence ID" value="RLQ20230.1"/>
    <property type="molecule type" value="Genomic_DNA"/>
</dbReference>
<dbReference type="SMART" id="SM00953">
    <property type="entry name" value="RES"/>
    <property type="match status" value="1"/>
</dbReference>
<comment type="caution">
    <text evidence="2">The sequence shown here is derived from an EMBL/GenBank/DDBJ whole genome shotgun (WGS) entry which is preliminary data.</text>
</comment>
<organism evidence="2 3">
    <name type="scientific">Seongchinamella sediminis</name>
    <dbReference type="NCBI Taxonomy" id="2283635"/>
    <lineage>
        <taxon>Bacteria</taxon>
        <taxon>Pseudomonadati</taxon>
        <taxon>Pseudomonadota</taxon>
        <taxon>Gammaproteobacteria</taxon>
        <taxon>Cellvibrionales</taxon>
        <taxon>Halieaceae</taxon>
        <taxon>Seongchinamella</taxon>
    </lineage>
</organism>
<proteinExistence type="predicted"/>
<evidence type="ECO:0000259" key="1">
    <source>
        <dbReference type="SMART" id="SM00953"/>
    </source>
</evidence>
<keyword evidence="3" id="KW-1185">Reference proteome</keyword>
<evidence type="ECO:0000313" key="3">
    <source>
        <dbReference type="Proteomes" id="UP000265509"/>
    </source>
</evidence>
<dbReference type="RefSeq" id="WP_117957561.1">
    <property type="nucleotide sequence ID" value="NZ_QRAN01000038.1"/>
</dbReference>
<dbReference type="OrthoDB" id="9795903at2"/>
<dbReference type="AlphaFoldDB" id="A0A3L7DUF2"/>
<protein>
    <submittedName>
        <fullName evidence="2">RES domain-containing protein</fullName>
    </submittedName>
</protein>
<name>A0A3L7DUF2_9GAMM</name>
<accession>A0A3L7DUF2</accession>
<dbReference type="Pfam" id="PF08808">
    <property type="entry name" value="RES"/>
    <property type="match status" value="1"/>
</dbReference>
<dbReference type="Proteomes" id="UP000265509">
    <property type="component" value="Unassembled WGS sequence"/>
</dbReference>
<reference evidence="2 3" key="1">
    <citation type="submission" date="2018-07" db="EMBL/GenBank/DDBJ databases">
        <title>Halioglobus sp. genome submission.</title>
        <authorList>
            <person name="Ye M.-Q."/>
            <person name="Du Z.-J."/>
        </authorList>
    </citation>
    <scope>NUCLEOTIDE SEQUENCE [LARGE SCALE GENOMIC DNA]</scope>
    <source>
        <strain evidence="2 3">U0301</strain>
    </source>
</reference>
<sequence>MIDIDTLPGSEVNDPVYRIILSRYPQVHLFERVSNLQDWDVLYAVESLTNPRLRDEVGDIRLVPLEDRVYGDGASWIMAAFTHPPVDGRGGRFNRNFGIYYCAADEAVAIAESAFHRARFLRESRIDKTTQDMRVIRTHVGPTTLHDIRHLVGDTIYGPDQYGEAQQLGDALRGARSFGVHYRSVRAEGECYGVMRARALSDAIHWRYLRYHYDQGAIVHVESLDGSGRR</sequence>
<gene>
    <name evidence="2" type="ORF">DWB85_18715</name>
</gene>
<evidence type="ECO:0000313" key="2">
    <source>
        <dbReference type="EMBL" id="RLQ20230.1"/>
    </source>
</evidence>
<feature type="domain" description="RES" evidence="1">
    <location>
        <begin position="80"/>
        <end position="206"/>
    </location>
</feature>